<evidence type="ECO:0000256" key="3">
    <source>
        <dbReference type="ARBA" id="ARBA00022553"/>
    </source>
</evidence>
<dbReference type="SMART" id="SM00387">
    <property type="entry name" value="HATPase_c"/>
    <property type="match status" value="1"/>
</dbReference>
<dbReference type="Gene3D" id="3.30.565.10">
    <property type="entry name" value="Histidine kinase-like ATPase, C-terminal domain"/>
    <property type="match status" value="1"/>
</dbReference>
<dbReference type="GO" id="GO:0016020">
    <property type="term" value="C:membrane"/>
    <property type="evidence" value="ECO:0007669"/>
    <property type="project" value="InterPro"/>
</dbReference>
<feature type="transmembrane region" description="Helical" evidence="9">
    <location>
        <begin position="70"/>
        <end position="93"/>
    </location>
</feature>
<keyword evidence="3" id="KW-0597">Phosphoprotein</keyword>
<dbReference type="PANTHER" id="PTHR24421:SF10">
    <property type="entry name" value="NITRATE_NITRITE SENSOR PROTEIN NARQ"/>
    <property type="match status" value="1"/>
</dbReference>
<dbReference type="Proteomes" id="UP000432015">
    <property type="component" value="Unassembled WGS sequence"/>
</dbReference>
<feature type="domain" description="Histidine kinase/HSP90-like ATPase" evidence="10">
    <location>
        <begin position="290"/>
        <end position="380"/>
    </location>
</feature>
<reference evidence="11 12" key="1">
    <citation type="submission" date="2019-11" db="EMBL/GenBank/DDBJ databases">
        <authorList>
            <person name="Cao P."/>
        </authorList>
    </citation>
    <scope>NUCLEOTIDE SEQUENCE [LARGE SCALE GENOMIC DNA]</scope>
    <source>
        <strain evidence="11 12">NEAU-AAG5</strain>
    </source>
</reference>
<keyword evidence="7" id="KW-0067">ATP-binding</keyword>
<comment type="caution">
    <text evidence="11">The sequence shown here is derived from an EMBL/GenBank/DDBJ whole genome shotgun (WGS) entry which is preliminary data.</text>
</comment>
<dbReference type="InterPro" id="IPR011712">
    <property type="entry name" value="Sig_transdc_His_kin_sub3_dim/P"/>
</dbReference>
<evidence type="ECO:0000256" key="8">
    <source>
        <dbReference type="ARBA" id="ARBA00023012"/>
    </source>
</evidence>
<evidence type="ECO:0000313" key="11">
    <source>
        <dbReference type="EMBL" id="MUN38591.1"/>
    </source>
</evidence>
<name>A0A7K1L2F6_9ACTN</name>
<dbReference type="Gene3D" id="1.20.5.1930">
    <property type="match status" value="1"/>
</dbReference>
<proteinExistence type="predicted"/>
<evidence type="ECO:0000256" key="1">
    <source>
        <dbReference type="ARBA" id="ARBA00000085"/>
    </source>
</evidence>
<evidence type="ECO:0000256" key="7">
    <source>
        <dbReference type="ARBA" id="ARBA00022840"/>
    </source>
</evidence>
<protein>
    <recommendedName>
        <fullName evidence="2">histidine kinase</fullName>
        <ecNumber evidence="2">2.7.13.3</ecNumber>
    </recommendedName>
</protein>
<dbReference type="InterPro" id="IPR003594">
    <property type="entry name" value="HATPase_dom"/>
</dbReference>
<dbReference type="Pfam" id="PF07730">
    <property type="entry name" value="HisKA_3"/>
    <property type="match status" value="1"/>
</dbReference>
<evidence type="ECO:0000256" key="6">
    <source>
        <dbReference type="ARBA" id="ARBA00022777"/>
    </source>
</evidence>
<keyword evidence="4" id="KW-0808">Transferase</keyword>
<evidence type="ECO:0000256" key="4">
    <source>
        <dbReference type="ARBA" id="ARBA00022679"/>
    </source>
</evidence>
<evidence type="ECO:0000313" key="12">
    <source>
        <dbReference type="Proteomes" id="UP000432015"/>
    </source>
</evidence>
<dbReference type="EMBL" id="WOFH01000006">
    <property type="protein sequence ID" value="MUN38591.1"/>
    <property type="molecule type" value="Genomic_DNA"/>
</dbReference>
<comment type="catalytic activity">
    <reaction evidence="1">
        <text>ATP + protein L-histidine = ADP + protein N-phospho-L-histidine.</text>
        <dbReference type="EC" id="2.7.13.3"/>
    </reaction>
</comment>
<dbReference type="CDD" id="cd16917">
    <property type="entry name" value="HATPase_UhpB-NarQ-NarX-like"/>
    <property type="match status" value="1"/>
</dbReference>
<dbReference type="AlphaFoldDB" id="A0A7K1L2F6"/>
<feature type="transmembrane region" description="Helical" evidence="9">
    <location>
        <begin position="47"/>
        <end position="64"/>
    </location>
</feature>
<dbReference type="PANTHER" id="PTHR24421">
    <property type="entry name" value="NITRATE/NITRITE SENSOR PROTEIN NARX-RELATED"/>
    <property type="match status" value="1"/>
</dbReference>
<evidence type="ECO:0000256" key="2">
    <source>
        <dbReference type="ARBA" id="ARBA00012438"/>
    </source>
</evidence>
<evidence type="ECO:0000256" key="5">
    <source>
        <dbReference type="ARBA" id="ARBA00022741"/>
    </source>
</evidence>
<keyword evidence="6 11" id="KW-0418">Kinase</keyword>
<dbReference type="GO" id="GO:0000155">
    <property type="term" value="F:phosphorelay sensor kinase activity"/>
    <property type="evidence" value="ECO:0007669"/>
    <property type="project" value="InterPro"/>
</dbReference>
<dbReference type="GO" id="GO:0005524">
    <property type="term" value="F:ATP binding"/>
    <property type="evidence" value="ECO:0007669"/>
    <property type="project" value="UniProtKB-KW"/>
</dbReference>
<feature type="transmembrane region" description="Helical" evidence="9">
    <location>
        <begin position="20"/>
        <end position="40"/>
    </location>
</feature>
<dbReference type="InterPro" id="IPR036890">
    <property type="entry name" value="HATPase_C_sf"/>
</dbReference>
<organism evidence="11 12">
    <name type="scientific">Actinomadura litoris</name>
    <dbReference type="NCBI Taxonomy" id="2678616"/>
    <lineage>
        <taxon>Bacteria</taxon>
        <taxon>Bacillati</taxon>
        <taxon>Actinomycetota</taxon>
        <taxon>Actinomycetes</taxon>
        <taxon>Streptosporangiales</taxon>
        <taxon>Thermomonosporaceae</taxon>
        <taxon>Actinomadura</taxon>
    </lineage>
</organism>
<dbReference type="EC" id="2.7.13.3" evidence="2"/>
<gene>
    <name evidence="11" type="ORF">GNZ18_18560</name>
</gene>
<keyword evidence="9" id="KW-0472">Membrane</keyword>
<accession>A0A7K1L2F6</accession>
<dbReference type="Pfam" id="PF02518">
    <property type="entry name" value="HATPase_c"/>
    <property type="match status" value="1"/>
</dbReference>
<sequence length="381" mass="40152">MVATRTTPLLRRSRPSLWTILAWCGAALYPAVLNLVVGYGAPGLTRIEIVPAAALTLVVASLLRRHPLPAVTVLLVAWGAACLVAGTVAVALVEMLTTDLAVGYVAVHHPRRTSLTAAAMAFCTQVATIGLFPGTDVASRGVLILVALVAAWTVGNSARERREHARELSERATAQAVTAERLRIARELHDMVAHSIGIIAIQAGVGSRVIDTQPGEARNALDAIEATSREALSGLRRMLGALRRADEPGTAPLDPAPGLADLDRLVAATADAGVRVDLRWRGERRPLPPDIDLSAFRIIQEALTNVVRHAGTSDCEVRVGYLDDELSVEIVDDGIGVADPGAGYGLVGMRERAGLLKGDLTAGPRPGGGFRVAARLPLEAR</sequence>
<keyword evidence="9" id="KW-0812">Transmembrane</keyword>
<dbReference type="RefSeq" id="WP_156217764.1">
    <property type="nucleotide sequence ID" value="NZ_WOFH01000006.1"/>
</dbReference>
<dbReference type="SUPFAM" id="SSF55874">
    <property type="entry name" value="ATPase domain of HSP90 chaperone/DNA topoisomerase II/histidine kinase"/>
    <property type="match status" value="1"/>
</dbReference>
<dbReference type="GO" id="GO:0046983">
    <property type="term" value="F:protein dimerization activity"/>
    <property type="evidence" value="ECO:0007669"/>
    <property type="project" value="InterPro"/>
</dbReference>
<keyword evidence="9" id="KW-1133">Transmembrane helix</keyword>
<evidence type="ECO:0000256" key="9">
    <source>
        <dbReference type="SAM" id="Phobius"/>
    </source>
</evidence>
<keyword evidence="8" id="KW-0902">Two-component regulatory system</keyword>
<evidence type="ECO:0000259" key="10">
    <source>
        <dbReference type="SMART" id="SM00387"/>
    </source>
</evidence>
<keyword evidence="12" id="KW-1185">Reference proteome</keyword>
<feature type="transmembrane region" description="Helical" evidence="9">
    <location>
        <begin position="138"/>
        <end position="158"/>
    </location>
</feature>
<dbReference type="InterPro" id="IPR050482">
    <property type="entry name" value="Sensor_HK_TwoCompSys"/>
</dbReference>
<keyword evidence="5" id="KW-0547">Nucleotide-binding</keyword>